<gene>
    <name evidence="9" type="ORF">HOP12_09595</name>
</gene>
<evidence type="ECO:0000313" key="10">
    <source>
        <dbReference type="Proteomes" id="UP000580839"/>
    </source>
</evidence>
<dbReference type="PANTHER" id="PTHR30625:SF3">
    <property type="entry name" value="TOL-PAL SYSTEM PROTEIN TOLQ"/>
    <property type="match status" value="1"/>
</dbReference>
<dbReference type="PANTHER" id="PTHR30625">
    <property type="entry name" value="PROTEIN TOLQ"/>
    <property type="match status" value="1"/>
</dbReference>
<protein>
    <recommendedName>
        <fullName evidence="8">MotA/TolQ/ExbB proton channel domain-containing protein</fullName>
    </recommendedName>
</protein>
<dbReference type="GO" id="GO:0005886">
    <property type="term" value="C:plasma membrane"/>
    <property type="evidence" value="ECO:0007669"/>
    <property type="project" value="UniProtKB-SubCell"/>
</dbReference>
<dbReference type="EMBL" id="JABFRW010000119">
    <property type="protein sequence ID" value="NOT34410.1"/>
    <property type="molecule type" value="Genomic_DNA"/>
</dbReference>
<name>A0A849SSQ5_UNCEI</name>
<reference evidence="9 10" key="1">
    <citation type="submission" date="2020-04" db="EMBL/GenBank/DDBJ databases">
        <title>Metagenomic profiling of ammonia- and methane-oxidizing microorganisms in a Dutch drinking water treatment plant.</title>
        <authorList>
            <person name="Poghosyan L."/>
            <person name="Leucker S."/>
        </authorList>
    </citation>
    <scope>NUCLEOTIDE SEQUENCE [LARGE SCALE GENOMIC DNA]</scope>
    <source>
        <strain evidence="9">S-RSF-IL-03</strain>
    </source>
</reference>
<keyword evidence="4 7" id="KW-1133">Transmembrane helix</keyword>
<evidence type="ECO:0000313" key="9">
    <source>
        <dbReference type="EMBL" id="NOT34410.1"/>
    </source>
</evidence>
<keyword evidence="2" id="KW-1003">Cell membrane</keyword>
<keyword evidence="6" id="KW-0653">Protein transport</keyword>
<organism evidence="9 10">
    <name type="scientific">Eiseniibacteriota bacterium</name>
    <dbReference type="NCBI Taxonomy" id="2212470"/>
    <lineage>
        <taxon>Bacteria</taxon>
        <taxon>Candidatus Eiseniibacteriota</taxon>
    </lineage>
</organism>
<evidence type="ECO:0000256" key="5">
    <source>
        <dbReference type="ARBA" id="ARBA00023136"/>
    </source>
</evidence>
<feature type="transmembrane region" description="Helical" evidence="7">
    <location>
        <begin position="179"/>
        <end position="201"/>
    </location>
</feature>
<evidence type="ECO:0000259" key="8">
    <source>
        <dbReference type="Pfam" id="PF01618"/>
    </source>
</evidence>
<feature type="transmembrane region" description="Helical" evidence="7">
    <location>
        <begin position="32"/>
        <end position="49"/>
    </location>
</feature>
<sequence>MPLALTLLQAGPGLHASVPSLILQSGPFGKFILLVLLAMSVYCWAIIWSRHRHYSRVEQADRAFLIAFRRVPPGTDARLLSEQYPHSLLAHVARAGQRALGQHPLEGGARDLAYTIVQHSMERASSDELSRLERGVGFLGTTGSVSPFIGLTGTVWGVMTAFLAIGTQGSASLAVVAPGIAEALITTVAGIAAAIPAVVAYNSLLGRLRDLQNGAAQFGVEFLEHRLGGTRA</sequence>
<comment type="similarity">
    <text evidence="6">Belongs to the exbB/tolQ family.</text>
</comment>
<feature type="domain" description="MotA/TolQ/ExbB proton channel" evidence="8">
    <location>
        <begin position="113"/>
        <end position="211"/>
    </location>
</feature>
<evidence type="ECO:0000256" key="3">
    <source>
        <dbReference type="ARBA" id="ARBA00022692"/>
    </source>
</evidence>
<keyword evidence="3 7" id="KW-0812">Transmembrane</keyword>
<evidence type="ECO:0000256" key="6">
    <source>
        <dbReference type="RuleBase" id="RU004057"/>
    </source>
</evidence>
<proteinExistence type="inferred from homology"/>
<dbReference type="InterPro" id="IPR050790">
    <property type="entry name" value="ExbB/TolQ_transport"/>
</dbReference>
<evidence type="ECO:0000256" key="2">
    <source>
        <dbReference type="ARBA" id="ARBA00022475"/>
    </source>
</evidence>
<comment type="caution">
    <text evidence="9">The sequence shown here is derived from an EMBL/GenBank/DDBJ whole genome shotgun (WGS) entry which is preliminary data.</text>
</comment>
<evidence type="ECO:0000256" key="7">
    <source>
        <dbReference type="SAM" id="Phobius"/>
    </source>
</evidence>
<comment type="subcellular location">
    <subcellularLocation>
        <location evidence="1">Cell membrane</location>
        <topology evidence="1">Multi-pass membrane protein</topology>
    </subcellularLocation>
    <subcellularLocation>
        <location evidence="6">Membrane</location>
        <topology evidence="6">Multi-pass membrane protein</topology>
    </subcellularLocation>
</comment>
<keyword evidence="6" id="KW-0813">Transport</keyword>
<evidence type="ECO:0000256" key="4">
    <source>
        <dbReference type="ARBA" id="ARBA00022989"/>
    </source>
</evidence>
<dbReference type="GO" id="GO:0017038">
    <property type="term" value="P:protein import"/>
    <property type="evidence" value="ECO:0007669"/>
    <property type="project" value="TreeGrafter"/>
</dbReference>
<dbReference type="AlphaFoldDB" id="A0A849SSQ5"/>
<evidence type="ECO:0000256" key="1">
    <source>
        <dbReference type="ARBA" id="ARBA00004651"/>
    </source>
</evidence>
<dbReference type="Proteomes" id="UP000580839">
    <property type="component" value="Unassembled WGS sequence"/>
</dbReference>
<dbReference type="Pfam" id="PF01618">
    <property type="entry name" value="MotA_ExbB"/>
    <property type="match status" value="1"/>
</dbReference>
<feature type="transmembrane region" description="Helical" evidence="7">
    <location>
        <begin position="148"/>
        <end position="167"/>
    </location>
</feature>
<keyword evidence="5 7" id="KW-0472">Membrane</keyword>
<dbReference type="InterPro" id="IPR002898">
    <property type="entry name" value="MotA_ExbB_proton_chnl"/>
</dbReference>
<accession>A0A849SSQ5</accession>